<dbReference type="Pfam" id="PF14341">
    <property type="entry name" value="PilX_N"/>
    <property type="match status" value="1"/>
</dbReference>
<evidence type="ECO:0000313" key="3">
    <source>
        <dbReference type="EMBL" id="MCL1105666.1"/>
    </source>
</evidence>
<evidence type="ECO:0000313" key="4">
    <source>
        <dbReference type="Proteomes" id="UP001139408"/>
    </source>
</evidence>
<comment type="caution">
    <text evidence="3">The sequence shown here is derived from an EMBL/GenBank/DDBJ whole genome shotgun (WGS) entry which is preliminary data.</text>
</comment>
<gene>
    <name evidence="3" type="ORF">L2749_10390</name>
</gene>
<proteinExistence type="predicted"/>
<protein>
    <submittedName>
        <fullName evidence="3">Pilus assembly PilX N-terminal domain-containing protein</fullName>
    </submittedName>
</protein>
<feature type="transmembrane region" description="Helical" evidence="1">
    <location>
        <begin position="12"/>
        <end position="32"/>
    </location>
</feature>
<dbReference type="AlphaFoldDB" id="A0A9X1Z4A3"/>
<dbReference type="RefSeq" id="WP_188925121.1">
    <property type="nucleotide sequence ID" value="NZ_BMQI01000019.1"/>
</dbReference>
<dbReference type="EMBL" id="JAKILJ010000020">
    <property type="protein sequence ID" value="MCL1105666.1"/>
    <property type="molecule type" value="Genomic_DNA"/>
</dbReference>
<reference evidence="3" key="1">
    <citation type="submission" date="2022-01" db="EMBL/GenBank/DDBJ databases">
        <title>Whole genome-based taxonomy of the Shewanellaceae.</title>
        <authorList>
            <person name="Martin-Rodriguez A.J."/>
        </authorList>
    </citation>
    <scope>NUCLEOTIDE SEQUENCE</scope>
    <source>
        <strain evidence="3">DSM 23803</strain>
    </source>
</reference>
<keyword evidence="1" id="KW-0812">Transmembrane</keyword>
<sequence>MITSQKKQQGIVLFFSLIVLVLMTLIGVALAVNSTQSLRMAGAGSERIEAVASAKGAQDKVISANTGTTLTTMTVATTTVDADLGVSNTMTPLNAGDVSCKRSATASSGNLISCRRVEVSSAATFGRSNMGLVTVVAGIEQEVLTGS</sequence>
<name>A0A9X1Z4A3_9GAMM</name>
<dbReference type="InterPro" id="IPR025746">
    <property type="entry name" value="PilX_N_dom"/>
</dbReference>
<evidence type="ECO:0000256" key="1">
    <source>
        <dbReference type="SAM" id="Phobius"/>
    </source>
</evidence>
<evidence type="ECO:0000259" key="2">
    <source>
        <dbReference type="Pfam" id="PF14341"/>
    </source>
</evidence>
<keyword evidence="1" id="KW-1133">Transmembrane helix</keyword>
<accession>A0A9X1Z4A3</accession>
<dbReference type="Proteomes" id="UP001139408">
    <property type="component" value="Unassembled WGS sequence"/>
</dbReference>
<organism evidence="3 4">
    <name type="scientific">Shewanella algicola</name>
    <dbReference type="NCBI Taxonomy" id="640633"/>
    <lineage>
        <taxon>Bacteria</taxon>
        <taxon>Pseudomonadati</taxon>
        <taxon>Pseudomonadota</taxon>
        <taxon>Gammaproteobacteria</taxon>
        <taxon>Alteromonadales</taxon>
        <taxon>Shewanellaceae</taxon>
        <taxon>Shewanella</taxon>
    </lineage>
</organism>
<keyword evidence="1" id="KW-0472">Membrane</keyword>
<keyword evidence="4" id="KW-1185">Reference proteome</keyword>
<feature type="domain" description="Type 4 fimbrial biogenesis protein PilX N-terminal" evidence="2">
    <location>
        <begin position="9"/>
        <end position="54"/>
    </location>
</feature>